<evidence type="ECO:0000313" key="1">
    <source>
        <dbReference type="EMBL" id="KAI4331768.1"/>
    </source>
</evidence>
<keyword evidence="2" id="KW-1185">Reference proteome</keyword>
<organism evidence="1 2">
    <name type="scientific">Bauhinia variegata</name>
    <name type="common">Purple orchid tree</name>
    <name type="synonym">Phanera variegata</name>
    <dbReference type="NCBI Taxonomy" id="167791"/>
    <lineage>
        <taxon>Eukaryota</taxon>
        <taxon>Viridiplantae</taxon>
        <taxon>Streptophyta</taxon>
        <taxon>Embryophyta</taxon>
        <taxon>Tracheophyta</taxon>
        <taxon>Spermatophyta</taxon>
        <taxon>Magnoliopsida</taxon>
        <taxon>eudicotyledons</taxon>
        <taxon>Gunneridae</taxon>
        <taxon>Pentapetalae</taxon>
        <taxon>rosids</taxon>
        <taxon>fabids</taxon>
        <taxon>Fabales</taxon>
        <taxon>Fabaceae</taxon>
        <taxon>Cercidoideae</taxon>
        <taxon>Cercideae</taxon>
        <taxon>Bauhiniinae</taxon>
        <taxon>Bauhinia</taxon>
    </lineage>
</organism>
<dbReference type="Proteomes" id="UP000828941">
    <property type="component" value="Chromosome 7"/>
</dbReference>
<proteinExistence type="predicted"/>
<name>A0ACB9N586_BAUVA</name>
<evidence type="ECO:0000313" key="2">
    <source>
        <dbReference type="Proteomes" id="UP000828941"/>
    </source>
</evidence>
<gene>
    <name evidence="1" type="ORF">L6164_016725</name>
</gene>
<comment type="caution">
    <text evidence="1">The sequence shown here is derived from an EMBL/GenBank/DDBJ whole genome shotgun (WGS) entry which is preliminary data.</text>
</comment>
<protein>
    <submittedName>
        <fullName evidence="1">Uncharacterized protein</fullName>
    </submittedName>
</protein>
<sequence>MQHVPLVINAALPPELYWKSMLPNTTMPKAVKDLLSAGSIGNAMIKDPNSPIFIWRRATTNQLHNDLNNPVFFWRSVTTNQLQDDPNNPIIFWQRARTNKLHDDPNNPIFFWRPVATDQLQDDPNNPIFFWQRATTDQLHDDPNNPIFFWRRATTDQLHDDPNNPIFFWQPLATTDQLHDNPNNPIFFWQPVATDQLQDDPNNPIFFWRRATTDQLHDDPNNPIFFWRRAITDQLHDNSNNPIFFWRHATTDQLHDNPNNPIFFWQRATTDQLHDDPNNPISVNQTLDDSSKILFFLENDLSPGKKLEMLFTKSPYSKILIPREVADAIPFSVEMLPEILKMFSVEPGSKEAQTIKTAIHHCEEPPRIKGAQKHCATSLESMVDYITSKLGKNVKAYSTEVEKETKLQTYTISPGVKKISDEVIACHQKHYPYALFHCHKVGNSNRAYFVPLEGSDGTRVKAIAVCHSDTSEWDPNHLALRTLKIKPGTAPVCHFSPADNIFWTAATAHEAI</sequence>
<reference evidence="1 2" key="1">
    <citation type="journal article" date="2022" name="DNA Res.">
        <title>Chromosomal-level genome assembly of the orchid tree Bauhinia variegata (Leguminosae; Cercidoideae) supports the allotetraploid origin hypothesis of Bauhinia.</title>
        <authorList>
            <person name="Zhong Y."/>
            <person name="Chen Y."/>
            <person name="Zheng D."/>
            <person name="Pang J."/>
            <person name="Liu Y."/>
            <person name="Luo S."/>
            <person name="Meng S."/>
            <person name="Qian L."/>
            <person name="Wei D."/>
            <person name="Dai S."/>
            <person name="Zhou R."/>
        </authorList>
    </citation>
    <scope>NUCLEOTIDE SEQUENCE [LARGE SCALE GENOMIC DNA]</scope>
    <source>
        <strain evidence="1">BV-YZ2020</strain>
    </source>
</reference>
<accession>A0ACB9N586</accession>
<dbReference type="EMBL" id="CM039432">
    <property type="protein sequence ID" value="KAI4331768.1"/>
    <property type="molecule type" value="Genomic_DNA"/>
</dbReference>